<feature type="compositionally biased region" description="Basic residues" evidence="1">
    <location>
        <begin position="502"/>
        <end position="512"/>
    </location>
</feature>
<feature type="compositionally biased region" description="Basic and acidic residues" evidence="1">
    <location>
        <begin position="419"/>
        <end position="438"/>
    </location>
</feature>
<feature type="non-terminal residue" evidence="2">
    <location>
        <position position="1"/>
    </location>
</feature>
<gene>
    <name evidence="2" type="ORF">AVDCRST_MAG53-1657</name>
</gene>
<feature type="compositionally biased region" description="Basic and acidic residues" evidence="1">
    <location>
        <begin position="58"/>
        <end position="87"/>
    </location>
</feature>
<accession>A0A6J4SJF8</accession>
<feature type="compositionally biased region" description="Basic residues" evidence="1">
    <location>
        <begin position="270"/>
        <end position="312"/>
    </location>
</feature>
<evidence type="ECO:0000313" key="2">
    <source>
        <dbReference type="EMBL" id="CAA9493345.1"/>
    </source>
</evidence>
<organism evidence="2">
    <name type="scientific">uncultured Solirubrobacteraceae bacterium</name>
    <dbReference type="NCBI Taxonomy" id="1162706"/>
    <lineage>
        <taxon>Bacteria</taxon>
        <taxon>Bacillati</taxon>
        <taxon>Actinomycetota</taxon>
        <taxon>Thermoleophilia</taxon>
        <taxon>Solirubrobacterales</taxon>
        <taxon>Solirubrobacteraceae</taxon>
        <taxon>environmental samples</taxon>
    </lineage>
</organism>
<feature type="compositionally biased region" description="Basic residues" evidence="1">
    <location>
        <begin position="352"/>
        <end position="398"/>
    </location>
</feature>
<feature type="non-terminal residue" evidence="2">
    <location>
        <position position="512"/>
    </location>
</feature>
<feature type="compositionally biased region" description="Low complexity" evidence="1">
    <location>
        <begin position="399"/>
        <end position="413"/>
    </location>
</feature>
<feature type="compositionally biased region" description="Basic residues" evidence="1">
    <location>
        <begin position="199"/>
        <end position="227"/>
    </location>
</feature>
<dbReference type="GO" id="GO:0004355">
    <property type="term" value="F:glutamate synthase (NADPH) activity"/>
    <property type="evidence" value="ECO:0007669"/>
    <property type="project" value="UniProtKB-EC"/>
</dbReference>
<proteinExistence type="predicted"/>
<dbReference type="EC" id="1.4.1.13" evidence="2"/>
<dbReference type="AlphaFoldDB" id="A0A6J4SJF8"/>
<feature type="compositionally biased region" description="Basic residues" evidence="1">
    <location>
        <begin position="40"/>
        <end position="49"/>
    </location>
</feature>
<feature type="compositionally biased region" description="Low complexity" evidence="1">
    <location>
        <begin position="314"/>
        <end position="323"/>
    </location>
</feature>
<feature type="region of interest" description="Disordered" evidence="1">
    <location>
        <begin position="1"/>
        <end position="329"/>
    </location>
</feature>
<feature type="compositionally biased region" description="Basic residues" evidence="1">
    <location>
        <begin position="148"/>
        <end position="159"/>
    </location>
</feature>
<keyword evidence="2" id="KW-0560">Oxidoreductase</keyword>
<feature type="compositionally biased region" description="Basic and acidic residues" evidence="1">
    <location>
        <begin position="1"/>
        <end position="12"/>
    </location>
</feature>
<protein>
    <submittedName>
        <fullName evidence="2">Glutamate synthase [NADPH] small chain</fullName>
        <ecNumber evidence="2">1.4.1.13</ecNumber>
    </submittedName>
</protein>
<feature type="region of interest" description="Disordered" evidence="1">
    <location>
        <begin position="341"/>
        <end position="512"/>
    </location>
</feature>
<sequence length="512" mass="56665">GRARSVSEDRAPRGPLPRPPRAAERLRGVRRRAAAGGARRAGRALHGVRRSVLPQRLPGREPHPRLERPRLPRPLPRRDQAAARHEQLPGVHRPPVSGAVRGRLRAGDPRGGRGHDQADRERDHQPRLGGGLGAARAARGERTDGPHGRRGRRRARGPGRRAAAAPRGSRGDPLRARRGRGRAHPLRRPRLQDREARRRTPGGAARRRRRGAALRRRRRFGRHRRGAPRAVRGGGARHGFARPARPAGPRPGAHGHPPGAGVPLRAQPGGRRRRSLPRTHHRGRQARGGHRRRGHRRRLRRQLAARGRRLGHPARAAARTAEAAARRQDPVAVVAAEVPPLLRAGGGPCRAQGRRGVLRGHHPLRRDRGRRRARARRRRRRARPAVRPRRGLRTRAAGRSRAAGDGLPAPGARAGRRLGPREGSAREHQGRHLRDLGARRLRRGRLPPGPEPHRLGDQRGPPGRPHGRSPSARDHSGGGALARALRERLARRRGPRGSAAARVRRHARRRRL</sequence>
<dbReference type="EMBL" id="CADCVR010000049">
    <property type="protein sequence ID" value="CAA9493345.1"/>
    <property type="molecule type" value="Genomic_DNA"/>
</dbReference>
<feature type="compositionally biased region" description="Low complexity" evidence="1">
    <location>
        <begin position="241"/>
        <end position="263"/>
    </location>
</feature>
<feature type="compositionally biased region" description="Basic residues" evidence="1">
    <location>
        <begin position="176"/>
        <end position="189"/>
    </location>
</feature>
<feature type="compositionally biased region" description="Basic and acidic residues" evidence="1">
    <location>
        <begin position="105"/>
        <end position="126"/>
    </location>
</feature>
<evidence type="ECO:0000256" key="1">
    <source>
        <dbReference type="SAM" id="MobiDB-lite"/>
    </source>
</evidence>
<feature type="compositionally biased region" description="Basic and acidic residues" evidence="1">
    <location>
        <begin position="138"/>
        <end position="147"/>
    </location>
</feature>
<name>A0A6J4SJF8_9ACTN</name>
<reference evidence="2" key="1">
    <citation type="submission" date="2020-02" db="EMBL/GenBank/DDBJ databases">
        <authorList>
            <person name="Meier V. D."/>
        </authorList>
    </citation>
    <scope>NUCLEOTIDE SEQUENCE</scope>
    <source>
        <strain evidence="2">AVDCRST_MAG53</strain>
    </source>
</reference>